<organism evidence="1 2">
    <name type="scientific">Papilio xuthus</name>
    <name type="common">Asian swallowtail butterfly</name>
    <dbReference type="NCBI Taxonomy" id="66420"/>
    <lineage>
        <taxon>Eukaryota</taxon>
        <taxon>Metazoa</taxon>
        <taxon>Ecdysozoa</taxon>
        <taxon>Arthropoda</taxon>
        <taxon>Hexapoda</taxon>
        <taxon>Insecta</taxon>
        <taxon>Pterygota</taxon>
        <taxon>Neoptera</taxon>
        <taxon>Endopterygota</taxon>
        <taxon>Lepidoptera</taxon>
        <taxon>Glossata</taxon>
        <taxon>Ditrysia</taxon>
        <taxon>Papilionoidea</taxon>
        <taxon>Papilionidae</taxon>
        <taxon>Papilioninae</taxon>
        <taxon>Papilio</taxon>
    </lineage>
</organism>
<dbReference type="EMBL" id="LADI01008460">
    <property type="protein sequence ID" value="KPJ20691.1"/>
    <property type="molecule type" value="Genomic_DNA"/>
</dbReference>
<evidence type="ECO:0000313" key="1">
    <source>
        <dbReference type="EMBL" id="KPJ20691.1"/>
    </source>
</evidence>
<evidence type="ECO:0000313" key="2">
    <source>
        <dbReference type="Proteomes" id="UP000053268"/>
    </source>
</evidence>
<comment type="caution">
    <text evidence="1">The sequence shown here is derived from an EMBL/GenBank/DDBJ whole genome shotgun (WGS) entry which is preliminary data.</text>
</comment>
<sequence length="144" mass="15643">MDVEFVKGSRASNGSHVLRRKASMKNRFNLVIRVDSTVVGSRGSRNGRVESLTLFAVADARPERRSPPAAPRIEASGLSTRARAFALAAAPSPFPPPTPRSRIALPAATPCRLRLRPDLSDQLSNLRITNDVRAILTLVPRRPG</sequence>
<accession>A0A0N0PF09</accession>
<dbReference type="AlphaFoldDB" id="A0A0N0PF09"/>
<proteinExistence type="predicted"/>
<keyword evidence="2" id="KW-1185">Reference proteome</keyword>
<dbReference type="Proteomes" id="UP000053268">
    <property type="component" value="Unassembled WGS sequence"/>
</dbReference>
<protein>
    <submittedName>
        <fullName evidence="1">Uncharacterized protein</fullName>
    </submittedName>
</protein>
<reference evidence="1 2" key="1">
    <citation type="journal article" date="2015" name="Nat. Commun.">
        <title>Outbred genome sequencing and CRISPR/Cas9 gene editing in butterflies.</title>
        <authorList>
            <person name="Li X."/>
            <person name="Fan D."/>
            <person name="Zhang W."/>
            <person name="Liu G."/>
            <person name="Zhang L."/>
            <person name="Zhao L."/>
            <person name="Fang X."/>
            <person name="Chen L."/>
            <person name="Dong Y."/>
            <person name="Chen Y."/>
            <person name="Ding Y."/>
            <person name="Zhao R."/>
            <person name="Feng M."/>
            <person name="Zhu Y."/>
            <person name="Feng Y."/>
            <person name="Jiang X."/>
            <person name="Zhu D."/>
            <person name="Xiang H."/>
            <person name="Feng X."/>
            <person name="Li S."/>
            <person name="Wang J."/>
            <person name="Zhang G."/>
            <person name="Kronforst M.R."/>
            <person name="Wang W."/>
        </authorList>
    </citation>
    <scope>NUCLEOTIDE SEQUENCE [LARGE SCALE GENOMIC DNA]</scope>
    <source>
        <strain evidence="1">Ya'a_city_454_Px</strain>
        <tissue evidence="1">Whole body</tissue>
    </source>
</reference>
<name>A0A0N0PF09_PAPXU</name>
<gene>
    <name evidence="1" type="ORF">RR46_00225</name>
</gene>